<protein>
    <recommendedName>
        <fullName evidence="4">Translation initiation factor IF-2</fullName>
    </recommendedName>
</protein>
<evidence type="ECO:0000313" key="2">
    <source>
        <dbReference type="EMBL" id="PEG56415.1"/>
    </source>
</evidence>
<feature type="region of interest" description="Disordered" evidence="1">
    <location>
        <begin position="182"/>
        <end position="262"/>
    </location>
</feature>
<accession>A0A1Q4HG67</accession>
<dbReference type="STRING" id="1801.BRW64_09795"/>
<evidence type="ECO:0008006" key="4">
    <source>
        <dbReference type="Google" id="ProtNLM"/>
    </source>
</evidence>
<comment type="caution">
    <text evidence="2">The sequence shown here is derived from an EMBL/GenBank/DDBJ whole genome shotgun (WGS) entry which is preliminary data.</text>
</comment>
<feature type="region of interest" description="Disordered" evidence="1">
    <location>
        <begin position="105"/>
        <end position="130"/>
    </location>
</feature>
<sequence>MCCGRGLMTLEPLKVDAELLKAAGDRLLTAAQGLPDAPEPFTVPAGSDALSQALSTEIPKAETPIIEGLPPMKQNAIGTAESVIEAARRYASTDSHLKSKIDEAVRPLGSGSGSGGSAGGGGAPAAAAPASGSSAAVAPASAASAASAGGGAAGQMGSMMGMPMQMAQQAAQIPSQAAGMAASLPQSAMQGAQQVGDQVSQMVEQFGAKDERDKDSEESEPGGRHRAPEPDGAASGEATAERAPAAPSGSGAAAQTDPTINL</sequence>
<feature type="compositionally biased region" description="Low complexity" evidence="1">
    <location>
        <begin position="243"/>
        <end position="254"/>
    </location>
</feature>
<organism evidence="2 3">
    <name type="scientific">Mycolicibacterium diernhoferi</name>
    <dbReference type="NCBI Taxonomy" id="1801"/>
    <lineage>
        <taxon>Bacteria</taxon>
        <taxon>Bacillati</taxon>
        <taxon>Actinomycetota</taxon>
        <taxon>Actinomycetes</taxon>
        <taxon>Mycobacteriales</taxon>
        <taxon>Mycobacteriaceae</taxon>
        <taxon>Mycolicibacterium</taxon>
    </lineage>
</organism>
<dbReference type="Proteomes" id="UP000220340">
    <property type="component" value="Unassembled WGS sequence"/>
</dbReference>
<evidence type="ECO:0000313" key="3">
    <source>
        <dbReference type="Proteomes" id="UP000220340"/>
    </source>
</evidence>
<evidence type="ECO:0000256" key="1">
    <source>
        <dbReference type="SAM" id="MobiDB-lite"/>
    </source>
</evidence>
<keyword evidence="3" id="KW-1185">Reference proteome</keyword>
<name>A0A1Q4HG67_9MYCO</name>
<feature type="compositionally biased region" description="Gly residues" evidence="1">
    <location>
        <begin position="110"/>
        <end position="123"/>
    </location>
</feature>
<feature type="compositionally biased region" description="Basic and acidic residues" evidence="1">
    <location>
        <begin position="207"/>
        <end position="229"/>
    </location>
</feature>
<gene>
    <name evidence="2" type="ORF">CRI78_00730</name>
</gene>
<dbReference type="EMBL" id="PDCR01000001">
    <property type="protein sequence ID" value="PEG56415.1"/>
    <property type="molecule type" value="Genomic_DNA"/>
</dbReference>
<reference evidence="2 3" key="1">
    <citation type="submission" date="2017-10" db="EMBL/GenBank/DDBJ databases">
        <title>The new phylogeny of genus Mycobacterium.</title>
        <authorList>
            <person name="Tortoli E."/>
            <person name="Trovato A."/>
            <person name="Cirillo D.M."/>
        </authorList>
    </citation>
    <scope>NUCLEOTIDE SEQUENCE [LARGE SCALE GENOMIC DNA]</scope>
    <source>
        <strain evidence="2 3">IP141170001</strain>
    </source>
</reference>
<dbReference type="AlphaFoldDB" id="A0A1Q4HG67"/>
<feature type="compositionally biased region" description="Polar residues" evidence="1">
    <location>
        <begin position="184"/>
        <end position="203"/>
    </location>
</feature>
<proteinExistence type="predicted"/>